<accession>A0A7Y6BRQ0</accession>
<comment type="caution">
    <text evidence="1">The sequence shown here is derived from an EMBL/GenBank/DDBJ whole genome shotgun (WGS) entry which is preliminary data.</text>
</comment>
<dbReference type="RefSeq" id="WP_175393800.1">
    <property type="nucleotide sequence ID" value="NZ_JABMCB010000011.1"/>
</dbReference>
<protein>
    <submittedName>
        <fullName evidence="1">Uncharacterized protein</fullName>
    </submittedName>
</protein>
<organism evidence="1 2">
    <name type="scientific">Paenibacillus xylanilyticus</name>
    <dbReference type="NCBI Taxonomy" id="248903"/>
    <lineage>
        <taxon>Bacteria</taxon>
        <taxon>Bacillati</taxon>
        <taxon>Bacillota</taxon>
        <taxon>Bacilli</taxon>
        <taxon>Bacillales</taxon>
        <taxon>Paenibacillaceae</taxon>
        <taxon>Paenibacillus</taxon>
    </lineage>
</organism>
<dbReference type="AlphaFoldDB" id="A0A7Y6BRQ0"/>
<dbReference type="Proteomes" id="UP000526125">
    <property type="component" value="Unassembled WGS sequence"/>
</dbReference>
<proteinExistence type="predicted"/>
<evidence type="ECO:0000313" key="1">
    <source>
        <dbReference type="EMBL" id="NUU73725.1"/>
    </source>
</evidence>
<feature type="non-terminal residue" evidence="1">
    <location>
        <position position="120"/>
    </location>
</feature>
<gene>
    <name evidence="1" type="ORF">HP552_00065</name>
</gene>
<keyword evidence="2" id="KW-1185">Reference proteome</keyword>
<evidence type="ECO:0000313" key="2">
    <source>
        <dbReference type="Proteomes" id="UP000526125"/>
    </source>
</evidence>
<feature type="non-terminal residue" evidence="1">
    <location>
        <position position="1"/>
    </location>
</feature>
<reference evidence="1 2" key="1">
    <citation type="submission" date="2020-05" db="EMBL/GenBank/DDBJ databases">
        <title>Genome Sequencing of Type Strains.</title>
        <authorList>
            <person name="Lemaire J.F."/>
            <person name="Inderbitzin P."/>
            <person name="Gregorio O.A."/>
            <person name="Collins S.B."/>
            <person name="Wespe N."/>
            <person name="Knight-Connoni V."/>
        </authorList>
    </citation>
    <scope>NUCLEOTIDE SEQUENCE [LARGE SCALE GENOMIC DNA]</scope>
    <source>
        <strain evidence="1 2">LMG 21957</strain>
    </source>
</reference>
<sequence length="120" mass="12276">TVAFVVQAAPVVVNVPVINGENATKEAKLAAVEAHVTQPLEGTPITATVVAGSKAGEYIVTYHNGNEETVKTLTVAFVVQAAPVVVNVPVINGENATKEAKLAAVEAHVTQPLEGTPITA</sequence>
<dbReference type="EMBL" id="JABMCB010000011">
    <property type="protein sequence ID" value="NUU73725.1"/>
    <property type="molecule type" value="Genomic_DNA"/>
</dbReference>
<name>A0A7Y6BRQ0_9BACL</name>